<evidence type="ECO:0000313" key="1">
    <source>
        <dbReference type="EMBL" id="CAA9391503.1"/>
    </source>
</evidence>
<feature type="non-terminal residue" evidence="1">
    <location>
        <position position="1"/>
    </location>
</feature>
<dbReference type="EMBL" id="CADCUZ010000008">
    <property type="protein sequence ID" value="CAA9391503.1"/>
    <property type="molecule type" value="Genomic_DNA"/>
</dbReference>
<name>A0A6J4NL67_9ACTN</name>
<sequence>ARAGSQVRDRHISERRRPLLYRLCARPTKLRGPGHDIRV</sequence>
<dbReference type="AlphaFoldDB" id="A0A6J4NL67"/>
<feature type="non-terminal residue" evidence="1">
    <location>
        <position position="39"/>
    </location>
</feature>
<proteinExistence type="predicted"/>
<gene>
    <name evidence="1" type="ORF">AVDCRST_MAG55-112</name>
</gene>
<reference evidence="1" key="1">
    <citation type="submission" date="2020-02" db="EMBL/GenBank/DDBJ databases">
        <authorList>
            <person name="Meier V. D."/>
        </authorList>
    </citation>
    <scope>NUCLEOTIDE SEQUENCE</scope>
    <source>
        <strain evidence="1">AVDCRST_MAG55</strain>
    </source>
</reference>
<organism evidence="1">
    <name type="scientific">uncultured Rubrobacteraceae bacterium</name>
    <dbReference type="NCBI Taxonomy" id="349277"/>
    <lineage>
        <taxon>Bacteria</taxon>
        <taxon>Bacillati</taxon>
        <taxon>Actinomycetota</taxon>
        <taxon>Rubrobacteria</taxon>
        <taxon>Rubrobacterales</taxon>
        <taxon>Rubrobacteraceae</taxon>
        <taxon>environmental samples</taxon>
    </lineage>
</organism>
<protein>
    <submittedName>
        <fullName evidence="1">Uncharacterized protein</fullName>
    </submittedName>
</protein>
<accession>A0A6J4NL67</accession>